<comment type="caution">
    <text evidence="1">The sequence shown here is derived from an EMBL/GenBank/DDBJ whole genome shotgun (WGS) entry which is preliminary data.</text>
</comment>
<evidence type="ECO:0000313" key="1">
    <source>
        <dbReference type="EMBL" id="MDE1464213.1"/>
    </source>
</evidence>
<reference evidence="1 2" key="1">
    <citation type="submission" date="2022-11" db="EMBL/GenBank/DDBJ databases">
        <title>Spartinivicinus poritis sp. nov., isolated from scleractinian coral Porites lutea.</title>
        <authorList>
            <person name="Zhang G."/>
            <person name="Cai L."/>
            <person name="Wei Q."/>
        </authorList>
    </citation>
    <scope>NUCLEOTIDE SEQUENCE [LARGE SCALE GENOMIC DNA]</scope>
    <source>
        <strain evidence="1 2">A2-2</strain>
    </source>
</reference>
<dbReference type="EMBL" id="JAPMOU010000030">
    <property type="protein sequence ID" value="MDE1464213.1"/>
    <property type="molecule type" value="Genomic_DNA"/>
</dbReference>
<keyword evidence="2" id="KW-1185">Reference proteome</keyword>
<dbReference type="Proteomes" id="UP001528823">
    <property type="component" value="Unassembled WGS sequence"/>
</dbReference>
<accession>A0ABT5UCV9</accession>
<sequence length="194" mass="21772">MKKQAKAKLLLTVILGLPIIGIVAAYASYYSGFFSNIGKTNNGELVSPSISIQDLKLKILTNDRAKVYESTEQTWKLIIIATGDCNKLCQQQLYITRQVHIALGKEASRLERIYLSTKSEQSVKSIFKEHPKLKLGKISQTEINQYLTDKIPPVNNTILLADPLGNIMMYYTEHHSGKAILTDIKHLLKISRIG</sequence>
<dbReference type="RefSeq" id="WP_274690543.1">
    <property type="nucleotide sequence ID" value="NZ_JAPMOU010000030.1"/>
</dbReference>
<evidence type="ECO:0000313" key="2">
    <source>
        <dbReference type="Proteomes" id="UP001528823"/>
    </source>
</evidence>
<proteinExistence type="predicted"/>
<protein>
    <submittedName>
        <fullName evidence="1">Uncharacterized protein</fullName>
    </submittedName>
</protein>
<organism evidence="1 2">
    <name type="scientific">Spartinivicinus poritis</name>
    <dbReference type="NCBI Taxonomy" id="2994640"/>
    <lineage>
        <taxon>Bacteria</taxon>
        <taxon>Pseudomonadati</taxon>
        <taxon>Pseudomonadota</taxon>
        <taxon>Gammaproteobacteria</taxon>
        <taxon>Oceanospirillales</taxon>
        <taxon>Zooshikellaceae</taxon>
        <taxon>Spartinivicinus</taxon>
    </lineage>
</organism>
<name>A0ABT5UCV9_9GAMM</name>
<gene>
    <name evidence="1" type="ORF">ORQ98_19835</name>
</gene>